<reference evidence="2 3" key="1">
    <citation type="submission" date="2020-11" db="EMBL/GenBank/DDBJ databases">
        <authorList>
            <person name="Peeters C."/>
        </authorList>
    </citation>
    <scope>NUCLEOTIDE SEQUENCE [LARGE SCALE GENOMIC DNA]</scope>
    <source>
        <strain evidence="2 3">LMG 7974</strain>
    </source>
</reference>
<keyword evidence="1" id="KW-0472">Membrane</keyword>
<gene>
    <name evidence="2" type="ORF">LMG7974_01677</name>
</gene>
<dbReference type="EMBL" id="CAJHOF010000018">
    <property type="protein sequence ID" value="CAD7289600.1"/>
    <property type="molecule type" value="Genomic_DNA"/>
</dbReference>
<feature type="transmembrane region" description="Helical" evidence="1">
    <location>
        <begin position="6"/>
        <end position="23"/>
    </location>
</feature>
<keyword evidence="1" id="KW-0812">Transmembrane</keyword>
<evidence type="ECO:0000313" key="2">
    <source>
        <dbReference type="EMBL" id="CAD7289600.1"/>
    </source>
</evidence>
<comment type="caution">
    <text evidence="2">The sequence shown here is derived from an EMBL/GenBank/DDBJ whole genome shotgun (WGS) entry which is preliminary data.</text>
</comment>
<accession>A0ABN7KCE7</accession>
<proteinExistence type="predicted"/>
<keyword evidence="1" id="KW-1133">Transmembrane helix</keyword>
<organism evidence="2 3">
    <name type="scientific">Campylobacter majalis</name>
    <dbReference type="NCBI Taxonomy" id="2790656"/>
    <lineage>
        <taxon>Bacteria</taxon>
        <taxon>Pseudomonadati</taxon>
        <taxon>Campylobacterota</taxon>
        <taxon>Epsilonproteobacteria</taxon>
        <taxon>Campylobacterales</taxon>
        <taxon>Campylobacteraceae</taxon>
        <taxon>Campylobacter</taxon>
    </lineage>
</organism>
<keyword evidence="3" id="KW-1185">Reference proteome</keyword>
<name>A0ABN7KCE7_9BACT</name>
<evidence type="ECO:0000256" key="1">
    <source>
        <dbReference type="SAM" id="Phobius"/>
    </source>
</evidence>
<sequence>MDGQTIILAISTATLIYAMWYLNKIKKDKKLQH</sequence>
<evidence type="ECO:0000313" key="3">
    <source>
        <dbReference type="Proteomes" id="UP000789803"/>
    </source>
</evidence>
<dbReference type="Proteomes" id="UP000789803">
    <property type="component" value="Unassembled WGS sequence"/>
</dbReference>
<protein>
    <submittedName>
        <fullName evidence="2">Uncharacterized protein</fullName>
    </submittedName>
</protein>